<dbReference type="Proteomes" id="UP000053825">
    <property type="component" value="Unassembled WGS sequence"/>
</dbReference>
<dbReference type="EMBL" id="KQ414572">
    <property type="protein sequence ID" value="KOC71299.1"/>
    <property type="molecule type" value="Genomic_DNA"/>
</dbReference>
<feature type="non-terminal residue" evidence="2">
    <location>
        <position position="1"/>
    </location>
</feature>
<gene>
    <name evidence="2" type="ORF">WH47_00056</name>
</gene>
<keyword evidence="3" id="KW-1185">Reference proteome</keyword>
<dbReference type="AlphaFoldDB" id="A0A0L7RKD8"/>
<accession>A0A0L7RKD8</accession>
<evidence type="ECO:0000313" key="3">
    <source>
        <dbReference type="Proteomes" id="UP000053825"/>
    </source>
</evidence>
<proteinExistence type="predicted"/>
<evidence type="ECO:0000256" key="1">
    <source>
        <dbReference type="SAM" id="MobiDB-lite"/>
    </source>
</evidence>
<name>A0A0L7RKD8_9HYME</name>
<protein>
    <submittedName>
        <fullName evidence="2">Uncharacterized protein</fullName>
    </submittedName>
</protein>
<organism evidence="2 3">
    <name type="scientific">Habropoda laboriosa</name>
    <dbReference type="NCBI Taxonomy" id="597456"/>
    <lineage>
        <taxon>Eukaryota</taxon>
        <taxon>Metazoa</taxon>
        <taxon>Ecdysozoa</taxon>
        <taxon>Arthropoda</taxon>
        <taxon>Hexapoda</taxon>
        <taxon>Insecta</taxon>
        <taxon>Pterygota</taxon>
        <taxon>Neoptera</taxon>
        <taxon>Endopterygota</taxon>
        <taxon>Hymenoptera</taxon>
        <taxon>Apocrita</taxon>
        <taxon>Aculeata</taxon>
        <taxon>Apoidea</taxon>
        <taxon>Anthophila</taxon>
        <taxon>Apidae</taxon>
        <taxon>Habropoda</taxon>
    </lineage>
</organism>
<feature type="region of interest" description="Disordered" evidence="1">
    <location>
        <begin position="23"/>
        <end position="42"/>
    </location>
</feature>
<evidence type="ECO:0000313" key="2">
    <source>
        <dbReference type="EMBL" id="KOC71299.1"/>
    </source>
</evidence>
<reference evidence="2 3" key="1">
    <citation type="submission" date="2015-07" db="EMBL/GenBank/DDBJ databases">
        <title>The genome of Habropoda laboriosa.</title>
        <authorList>
            <person name="Pan H."/>
            <person name="Kapheim K."/>
        </authorList>
    </citation>
    <scope>NUCLEOTIDE SEQUENCE [LARGE SCALE GENOMIC DNA]</scope>
    <source>
        <strain evidence="2">0110345459</strain>
    </source>
</reference>
<sequence>WRTGGRLPASDAAGALVEDPAVDEEPAGAAAGAAPWGTGLKSREALKPSPRLCVPATTRYTVPAALAAPSAAC</sequence>